<protein>
    <submittedName>
        <fullName evidence="1">Uncharacterized protein</fullName>
    </submittedName>
</protein>
<evidence type="ECO:0000313" key="2">
    <source>
        <dbReference type="Proteomes" id="UP001152888"/>
    </source>
</evidence>
<sequence>MTPAWEIARSSKTEKKHPRVLGWLVEALSAFSQRQAAQITKIITYDLLCAKNHLCTISYQAAKSPMAVARAYHKNQNTKGDRTAAAPLEHLRGSCLIAEDTKGQQHTNFIIITKVQDATPCVMKTR</sequence>
<dbReference type="EMBL" id="CAKOFQ010006662">
    <property type="protein sequence ID" value="CAH1955763.1"/>
    <property type="molecule type" value="Genomic_DNA"/>
</dbReference>
<gene>
    <name evidence="1" type="ORF">ACAOBT_LOCUS1221</name>
</gene>
<accession>A0A9P0JNG0</accession>
<comment type="caution">
    <text evidence="1">The sequence shown here is derived from an EMBL/GenBank/DDBJ whole genome shotgun (WGS) entry which is preliminary data.</text>
</comment>
<name>A0A9P0JNG0_ACAOB</name>
<proteinExistence type="predicted"/>
<dbReference type="AlphaFoldDB" id="A0A9P0JNG0"/>
<dbReference type="Proteomes" id="UP001152888">
    <property type="component" value="Unassembled WGS sequence"/>
</dbReference>
<organism evidence="1 2">
    <name type="scientific">Acanthoscelides obtectus</name>
    <name type="common">Bean weevil</name>
    <name type="synonym">Bruchus obtectus</name>
    <dbReference type="NCBI Taxonomy" id="200917"/>
    <lineage>
        <taxon>Eukaryota</taxon>
        <taxon>Metazoa</taxon>
        <taxon>Ecdysozoa</taxon>
        <taxon>Arthropoda</taxon>
        <taxon>Hexapoda</taxon>
        <taxon>Insecta</taxon>
        <taxon>Pterygota</taxon>
        <taxon>Neoptera</taxon>
        <taxon>Endopterygota</taxon>
        <taxon>Coleoptera</taxon>
        <taxon>Polyphaga</taxon>
        <taxon>Cucujiformia</taxon>
        <taxon>Chrysomeloidea</taxon>
        <taxon>Chrysomelidae</taxon>
        <taxon>Bruchinae</taxon>
        <taxon>Bruchini</taxon>
        <taxon>Acanthoscelides</taxon>
    </lineage>
</organism>
<keyword evidence="2" id="KW-1185">Reference proteome</keyword>
<reference evidence="1" key="1">
    <citation type="submission" date="2022-03" db="EMBL/GenBank/DDBJ databases">
        <authorList>
            <person name="Sayadi A."/>
        </authorList>
    </citation>
    <scope>NUCLEOTIDE SEQUENCE</scope>
</reference>
<evidence type="ECO:0000313" key="1">
    <source>
        <dbReference type="EMBL" id="CAH1955763.1"/>
    </source>
</evidence>